<reference evidence="2 3" key="1">
    <citation type="submission" date="2020-08" db="EMBL/GenBank/DDBJ databases">
        <title>Sequencing the genomes of 1000 actinobacteria strains.</title>
        <authorList>
            <person name="Klenk H.-P."/>
        </authorList>
    </citation>
    <scope>NUCLEOTIDE SEQUENCE [LARGE SCALE GENOMIC DNA]</scope>
    <source>
        <strain evidence="2 3">DSM 43150</strain>
    </source>
</reference>
<name>A0A7W7HHK6_9ACTN</name>
<feature type="compositionally biased region" description="Low complexity" evidence="1">
    <location>
        <begin position="223"/>
        <end position="237"/>
    </location>
</feature>
<feature type="region of interest" description="Disordered" evidence="1">
    <location>
        <begin position="223"/>
        <end position="271"/>
    </location>
</feature>
<organism evidence="2 3">
    <name type="scientific">Actinoplanes lobatus</name>
    <dbReference type="NCBI Taxonomy" id="113568"/>
    <lineage>
        <taxon>Bacteria</taxon>
        <taxon>Bacillati</taxon>
        <taxon>Actinomycetota</taxon>
        <taxon>Actinomycetes</taxon>
        <taxon>Micromonosporales</taxon>
        <taxon>Micromonosporaceae</taxon>
        <taxon>Actinoplanes</taxon>
    </lineage>
</organism>
<evidence type="ECO:0000313" key="2">
    <source>
        <dbReference type="EMBL" id="MBB4750681.1"/>
    </source>
</evidence>
<proteinExistence type="predicted"/>
<feature type="compositionally biased region" description="Low complexity" evidence="1">
    <location>
        <begin position="8"/>
        <end position="28"/>
    </location>
</feature>
<feature type="region of interest" description="Disordered" evidence="1">
    <location>
        <begin position="1"/>
        <end position="38"/>
    </location>
</feature>
<evidence type="ECO:0000313" key="3">
    <source>
        <dbReference type="Proteomes" id="UP000590511"/>
    </source>
</evidence>
<sequence>MSRCPQTRACPRSASSPSSPSCTRVRPTSIRRPDPSHKPACCLDPGSCGPSTVSLPAPSFRYARPRPASSALSRPVGARLLPAPACAAPTGRRSVAGQAGPVATASSAAGDSRPPRPVILDGWSGLTGQAPGLPLLAVAPVVLGGWSRCCFPGRRGACSRSLRRSSWVGGRGVAFQGGGVPALGRCAGRPGWVVAVLLSRHPGCLRSTVAPITVIVIRGPAGPAAAHGHPPGGRAYPVGLHTGRCPRSGCRRDGGRTRKSPRARPPPLQGR</sequence>
<protein>
    <submittedName>
        <fullName evidence="2">Uncharacterized protein</fullName>
    </submittedName>
</protein>
<dbReference type="Proteomes" id="UP000590511">
    <property type="component" value="Unassembled WGS sequence"/>
</dbReference>
<comment type="caution">
    <text evidence="2">The sequence shown here is derived from an EMBL/GenBank/DDBJ whole genome shotgun (WGS) entry which is preliminary data.</text>
</comment>
<feature type="region of interest" description="Disordered" evidence="1">
    <location>
        <begin position="90"/>
        <end position="116"/>
    </location>
</feature>
<accession>A0A7W7HHK6</accession>
<gene>
    <name evidence="2" type="ORF">BJ964_004842</name>
</gene>
<evidence type="ECO:0000256" key="1">
    <source>
        <dbReference type="SAM" id="MobiDB-lite"/>
    </source>
</evidence>
<dbReference type="EMBL" id="JACHNC010000001">
    <property type="protein sequence ID" value="MBB4750681.1"/>
    <property type="molecule type" value="Genomic_DNA"/>
</dbReference>
<dbReference type="AlphaFoldDB" id="A0A7W7HHK6"/>